<comment type="caution">
    <text evidence="1">The sequence shown here is derived from an EMBL/GenBank/DDBJ whole genome shotgun (WGS) entry which is preliminary data.</text>
</comment>
<accession>A0ACC0AWA9</accession>
<dbReference type="EMBL" id="CM044705">
    <property type="protein sequence ID" value="KAI5663743.1"/>
    <property type="molecule type" value="Genomic_DNA"/>
</dbReference>
<gene>
    <name evidence="1" type="ORF">M9H77_23066</name>
</gene>
<evidence type="ECO:0000313" key="1">
    <source>
        <dbReference type="EMBL" id="KAI5663743.1"/>
    </source>
</evidence>
<dbReference type="Proteomes" id="UP001060085">
    <property type="component" value="Linkage Group LG05"/>
</dbReference>
<organism evidence="1 2">
    <name type="scientific">Catharanthus roseus</name>
    <name type="common">Madagascar periwinkle</name>
    <name type="synonym">Vinca rosea</name>
    <dbReference type="NCBI Taxonomy" id="4058"/>
    <lineage>
        <taxon>Eukaryota</taxon>
        <taxon>Viridiplantae</taxon>
        <taxon>Streptophyta</taxon>
        <taxon>Embryophyta</taxon>
        <taxon>Tracheophyta</taxon>
        <taxon>Spermatophyta</taxon>
        <taxon>Magnoliopsida</taxon>
        <taxon>eudicotyledons</taxon>
        <taxon>Gunneridae</taxon>
        <taxon>Pentapetalae</taxon>
        <taxon>asterids</taxon>
        <taxon>lamiids</taxon>
        <taxon>Gentianales</taxon>
        <taxon>Apocynaceae</taxon>
        <taxon>Rauvolfioideae</taxon>
        <taxon>Vinceae</taxon>
        <taxon>Catharanthinae</taxon>
        <taxon>Catharanthus</taxon>
    </lineage>
</organism>
<proteinExistence type="predicted"/>
<sequence>MEEGSTYHSSRVSYSEIVDEYLGFGTEHASNLDQSTIFNPYTTVTAATTGTDLLSGSFNETANANFPATFPGSQTTQLQTESQSYLAPILGEYHENWGDLTMEDICFYAGTSTHVDGEDKSQQVEIGQFDGAVTNHPVGISKQNSLEQKKLRKLAQNREAARKSRLRKKAYIQQLENNQVKLNQLQQEHQRAPQQEILISSMGDQSHTMRGNGAMAFDAEYARWLEEQNTHINELRIAVNSHASDPDLRIIVEKVATHFKNLVRLKDTAAKDDVFLIFSGMWKPPAIRCFMWIGGFRPSKLLKLLVDSLRPLTKLQEADINNLEQSSHEAEEALSQQMEALQQSLAETLVNGTCVPEGSSGNMENYMGRMANAMGKLVGHEGFFREAEKLRQQTLERMHLILTPRQSARALLTMHEYFLRLKALGDLWMTRPRE</sequence>
<name>A0ACC0AWA9_CATRO</name>
<keyword evidence="2" id="KW-1185">Reference proteome</keyword>
<protein>
    <submittedName>
        <fullName evidence="1">Uncharacterized protein</fullName>
    </submittedName>
</protein>
<reference evidence="2" key="1">
    <citation type="journal article" date="2023" name="Nat. Plants">
        <title>Single-cell RNA sequencing provides a high-resolution roadmap for understanding the multicellular compartmentation of specialized metabolism.</title>
        <authorList>
            <person name="Sun S."/>
            <person name="Shen X."/>
            <person name="Li Y."/>
            <person name="Li Y."/>
            <person name="Wang S."/>
            <person name="Li R."/>
            <person name="Zhang H."/>
            <person name="Shen G."/>
            <person name="Guo B."/>
            <person name="Wei J."/>
            <person name="Xu J."/>
            <person name="St-Pierre B."/>
            <person name="Chen S."/>
            <person name="Sun C."/>
        </authorList>
    </citation>
    <scope>NUCLEOTIDE SEQUENCE [LARGE SCALE GENOMIC DNA]</scope>
</reference>
<evidence type="ECO:0000313" key="2">
    <source>
        <dbReference type="Proteomes" id="UP001060085"/>
    </source>
</evidence>